<reference evidence="1 2" key="1">
    <citation type="submission" date="2019-03" db="EMBL/GenBank/DDBJ databases">
        <authorList>
            <consortium name="Pathogen Informatics"/>
        </authorList>
    </citation>
    <scope>NUCLEOTIDE SEQUENCE [LARGE SCALE GENOMIC DNA]</scope>
    <source>
        <strain evidence="1 2">NCTC12998</strain>
    </source>
</reference>
<sequence length="57" mass="7145">MQTRRIDQRFVFTIAENFTKAQRNPTLAFFDDKDRHVKHYQHDDNYRNNRFTHRYSP</sequence>
<dbReference type="AlphaFoldDB" id="A0A485AN66"/>
<protein>
    <submittedName>
        <fullName evidence="1">Uncharacterized protein</fullName>
    </submittedName>
</protein>
<evidence type="ECO:0000313" key="1">
    <source>
        <dbReference type="EMBL" id="VFS62242.1"/>
    </source>
</evidence>
<gene>
    <name evidence="1" type="ORF">NCTC12998_01780</name>
</gene>
<dbReference type="Proteomes" id="UP000345637">
    <property type="component" value="Unassembled WGS sequence"/>
</dbReference>
<evidence type="ECO:0000313" key="2">
    <source>
        <dbReference type="Proteomes" id="UP000345637"/>
    </source>
</evidence>
<dbReference type="EMBL" id="CAADJE010000020">
    <property type="protein sequence ID" value="VFS62242.1"/>
    <property type="molecule type" value="Genomic_DNA"/>
</dbReference>
<organism evidence="1 2">
    <name type="scientific">Raoultella planticola</name>
    <name type="common">Klebsiella planticola</name>
    <dbReference type="NCBI Taxonomy" id="575"/>
    <lineage>
        <taxon>Bacteria</taxon>
        <taxon>Pseudomonadati</taxon>
        <taxon>Pseudomonadota</taxon>
        <taxon>Gammaproteobacteria</taxon>
        <taxon>Enterobacterales</taxon>
        <taxon>Enterobacteriaceae</taxon>
        <taxon>Klebsiella/Raoultella group</taxon>
        <taxon>Raoultella</taxon>
    </lineage>
</organism>
<name>A0A485AN66_RAOPL</name>
<accession>A0A485AN66</accession>
<proteinExistence type="predicted"/>